<evidence type="ECO:0008006" key="3">
    <source>
        <dbReference type="Google" id="ProtNLM"/>
    </source>
</evidence>
<organism evidence="1 2">
    <name type="scientific">Tegillarca granosa</name>
    <name type="common">Malaysian cockle</name>
    <name type="synonym">Anadara granosa</name>
    <dbReference type="NCBI Taxonomy" id="220873"/>
    <lineage>
        <taxon>Eukaryota</taxon>
        <taxon>Metazoa</taxon>
        <taxon>Spiralia</taxon>
        <taxon>Lophotrochozoa</taxon>
        <taxon>Mollusca</taxon>
        <taxon>Bivalvia</taxon>
        <taxon>Autobranchia</taxon>
        <taxon>Pteriomorphia</taxon>
        <taxon>Arcoida</taxon>
        <taxon>Arcoidea</taxon>
        <taxon>Arcidae</taxon>
        <taxon>Tegillarca</taxon>
    </lineage>
</organism>
<gene>
    <name evidence="1" type="ORF">KUTeg_006192</name>
</gene>
<keyword evidence="2" id="KW-1185">Reference proteome</keyword>
<accession>A0ABQ9FFR5</accession>
<protein>
    <recommendedName>
        <fullName evidence="3">VWFA domain-containing protein</fullName>
    </recommendedName>
</protein>
<sequence>MRIIVHNIFNICFSAKDLLEYRNAIIVFSDGEINAGIQEPGKLVHYVREKIRNMSFGLDDSQNQWVTISVIATGNDVSETIYLLSKICSSEAFYHLDMESNNVNFDMYLPILMRKTAVVWNVSLLAETLNGARLINEECTQDCKIRLRYTVKGMERTKKAFFFYDMQASSKKHVGLTISMDNVCDDTSTEIANIRVSYTSFSGKRKCTTRIIQTEDLQMEDEKKKQKIIEKNLMMDARTVSVIALQNAADNVRSGNIAASTADLKEGGSEVQKLCEKYGAMASTSEDVKLNINLYATSLMKNMENLLKAVQGITGDDNTNKNRQWAKMKTVSSAIEREVPTVSETVSNSNLLCPLPDIRDVSSPQTRQQIGNIYTQRGVRDSVFLENLNTILEKQQEKPVTMIFESEDSDSD</sequence>
<dbReference type="Proteomes" id="UP001217089">
    <property type="component" value="Unassembled WGS sequence"/>
</dbReference>
<evidence type="ECO:0000313" key="1">
    <source>
        <dbReference type="EMBL" id="KAJ8316178.1"/>
    </source>
</evidence>
<reference evidence="1 2" key="1">
    <citation type="submission" date="2022-12" db="EMBL/GenBank/DDBJ databases">
        <title>Chromosome-level genome of Tegillarca granosa.</title>
        <authorList>
            <person name="Kim J."/>
        </authorList>
    </citation>
    <scope>NUCLEOTIDE SEQUENCE [LARGE SCALE GENOMIC DNA]</scope>
    <source>
        <strain evidence="1">Teg-2019</strain>
        <tissue evidence="1">Adductor muscle</tissue>
    </source>
</reference>
<comment type="caution">
    <text evidence="1">The sequence shown here is derived from an EMBL/GenBank/DDBJ whole genome shotgun (WGS) entry which is preliminary data.</text>
</comment>
<dbReference type="EMBL" id="JARBDR010000328">
    <property type="protein sequence ID" value="KAJ8316178.1"/>
    <property type="molecule type" value="Genomic_DNA"/>
</dbReference>
<proteinExistence type="predicted"/>
<evidence type="ECO:0000313" key="2">
    <source>
        <dbReference type="Proteomes" id="UP001217089"/>
    </source>
</evidence>
<name>A0ABQ9FFR5_TEGGR</name>